<dbReference type="SUPFAM" id="SSF55781">
    <property type="entry name" value="GAF domain-like"/>
    <property type="match status" value="1"/>
</dbReference>
<dbReference type="Gene3D" id="3.30.450.40">
    <property type="match status" value="1"/>
</dbReference>
<dbReference type="Pfam" id="PF00990">
    <property type="entry name" value="GGDEF"/>
    <property type="match status" value="1"/>
</dbReference>
<dbReference type="PANTHER" id="PTHR43102:SF2">
    <property type="entry name" value="GAF DOMAIN-CONTAINING PROTEIN"/>
    <property type="match status" value="1"/>
</dbReference>
<dbReference type="Proteomes" id="UP000681594">
    <property type="component" value="Unassembled WGS sequence"/>
</dbReference>
<evidence type="ECO:0000313" key="3">
    <source>
        <dbReference type="Proteomes" id="UP000681594"/>
    </source>
</evidence>
<proteinExistence type="predicted"/>
<dbReference type="InterPro" id="IPR003018">
    <property type="entry name" value="GAF"/>
</dbReference>
<comment type="caution">
    <text evidence="2">The sequence shown here is derived from an EMBL/GenBank/DDBJ whole genome shotgun (WGS) entry which is preliminary data.</text>
</comment>
<reference evidence="2 3" key="1">
    <citation type="submission" date="2021-03" db="EMBL/GenBank/DDBJ databases">
        <authorList>
            <person name="So Y."/>
        </authorList>
    </citation>
    <scope>NUCLEOTIDE SEQUENCE [LARGE SCALE GENOMIC DNA]</scope>
    <source>
        <strain evidence="2 3">SSH11</strain>
    </source>
</reference>
<dbReference type="SMART" id="SM00267">
    <property type="entry name" value="GGDEF"/>
    <property type="match status" value="1"/>
</dbReference>
<feature type="domain" description="GGDEF" evidence="1">
    <location>
        <begin position="202"/>
        <end position="332"/>
    </location>
</feature>
<dbReference type="EMBL" id="JAGIZB010000027">
    <property type="protein sequence ID" value="MBP0447178.1"/>
    <property type="molecule type" value="Genomic_DNA"/>
</dbReference>
<gene>
    <name evidence="2" type="ORF">J8J14_20585</name>
</gene>
<dbReference type="PROSITE" id="PS50887">
    <property type="entry name" value="GGDEF"/>
    <property type="match status" value="1"/>
</dbReference>
<keyword evidence="3" id="KW-1185">Reference proteome</keyword>
<dbReference type="CDD" id="cd01949">
    <property type="entry name" value="GGDEF"/>
    <property type="match status" value="1"/>
</dbReference>
<dbReference type="Pfam" id="PF01590">
    <property type="entry name" value="GAF"/>
    <property type="match status" value="1"/>
</dbReference>
<dbReference type="InterPro" id="IPR029016">
    <property type="entry name" value="GAF-like_dom_sf"/>
</dbReference>
<protein>
    <submittedName>
        <fullName evidence="2">Sensor domain-containing diguanylate cyclase</fullName>
    </submittedName>
</protein>
<organism evidence="2 3">
    <name type="scientific">Pararoseomonas baculiformis</name>
    <dbReference type="NCBI Taxonomy" id="2820812"/>
    <lineage>
        <taxon>Bacteria</taxon>
        <taxon>Pseudomonadati</taxon>
        <taxon>Pseudomonadota</taxon>
        <taxon>Alphaproteobacteria</taxon>
        <taxon>Acetobacterales</taxon>
        <taxon>Acetobacteraceae</taxon>
        <taxon>Pararoseomonas</taxon>
    </lineage>
</organism>
<dbReference type="NCBIfam" id="TIGR00254">
    <property type="entry name" value="GGDEF"/>
    <property type="match status" value="1"/>
</dbReference>
<evidence type="ECO:0000313" key="2">
    <source>
        <dbReference type="EMBL" id="MBP0447178.1"/>
    </source>
</evidence>
<evidence type="ECO:0000259" key="1">
    <source>
        <dbReference type="PROSITE" id="PS50887"/>
    </source>
</evidence>
<sequence length="341" mass="36380">MTVDPDPQNEAERLAFLRSCEILDTGQEPAFDHVSRLAARVAQCPVALVGLVDAERVWFKSRHGIARAEVPRAGFFCAQAILAPGEVMVVPDAARDARFAGHALVAEEPGLRFYAGIPLAVPGGGALGTLCVLDHHPRDASPALAEALRDLAGTAMTALDLHLARKQMREAARIDPLTGLVNRAALLEAVTQAIAVQRRYGTSFSLIKFDLDGFKAFNDRFGHEVADEALREVARLLRATLRSSDLLARLGSDKFAALLGGGGEVDLAKVAERMRAAVEAGMAGRGWLLTASLGAAQFDTPPADVGEALAIMDGLTRGAQLAGRNRVMRWDAMPVPLRDVP</sequence>
<dbReference type="SMART" id="SM00065">
    <property type="entry name" value="GAF"/>
    <property type="match status" value="1"/>
</dbReference>
<accession>A0ABS4AJG8</accession>
<dbReference type="Gene3D" id="3.30.70.270">
    <property type="match status" value="1"/>
</dbReference>
<dbReference type="InterPro" id="IPR000160">
    <property type="entry name" value="GGDEF_dom"/>
</dbReference>
<name>A0ABS4AJG8_9PROT</name>
<dbReference type="SUPFAM" id="SSF55073">
    <property type="entry name" value="Nucleotide cyclase"/>
    <property type="match status" value="1"/>
</dbReference>
<dbReference type="PANTHER" id="PTHR43102">
    <property type="entry name" value="SLR1143 PROTEIN"/>
    <property type="match status" value="1"/>
</dbReference>
<dbReference type="InterPro" id="IPR029787">
    <property type="entry name" value="Nucleotide_cyclase"/>
</dbReference>
<dbReference type="RefSeq" id="WP_209381443.1">
    <property type="nucleotide sequence ID" value="NZ_JAGIZB010000027.1"/>
</dbReference>
<dbReference type="InterPro" id="IPR043128">
    <property type="entry name" value="Rev_trsase/Diguanyl_cyclase"/>
</dbReference>